<evidence type="ECO:0000256" key="1">
    <source>
        <dbReference type="SAM" id="MobiDB-lite"/>
    </source>
</evidence>
<protein>
    <submittedName>
        <fullName evidence="2">Uncharacterized protein</fullName>
    </submittedName>
</protein>
<accession>A0AAW1JQS3</accession>
<keyword evidence="3" id="KW-1185">Reference proteome</keyword>
<dbReference type="PANTHER" id="PTHR48435">
    <property type="entry name" value="POLYPROTEIN"/>
    <property type="match status" value="1"/>
</dbReference>
<name>A0AAW1JQS3_SAPOF</name>
<gene>
    <name evidence="2" type="ORF">RND81_07G047500</name>
</gene>
<dbReference type="Proteomes" id="UP001443914">
    <property type="component" value="Unassembled WGS sequence"/>
</dbReference>
<sequence length="839" mass="96728">MIPLRLNEAMLHTWKTSGYTHLHYGAVGLALTLHGRKGLPVVERIALLDTRYKEYQHACIATIQTTLNAGIVFVTLFPNFNMALEGPQILQNLQIQLQITGTPQVGNTYAATLHHQMAYRVQNHAMDLSIPRDTDDALFIQPDLHSDEDDYPRKRNRKKKSSQQILKEKYMSGDPSVGLLGEPRGKTFEYYVQYSKPEKLPDSQKDIPTCYMFGPSSSQDINFPPTEFEEDNSRHSWKIKNPVIKNPDGSMKQLENAQVQNNLLQRLDTKMTIMYLAVKEVHQKISSLHQELLKLATTASIASPLLLQKESELNSLKSQLYSLQNPSKTPQDVPYRLVARFYGRLRQWWISLGTYRQLQIRQASTVNTFIGNTHNEFLGAWDHYTTQAREEFLSMKCCSFMRKDLERHYERMSKRFDALGGMDDVNLKQTYLNSLPEPLGNETAGQFSLKSIPLGTATFGQLYQTSLEALEKLRNHQKFFKQLQEQGKLLGRACDHPELSIRCRPEKYGCTSSDGRKNKFYKKRWKRRFPRLSESKKWKFFRRKKQRGFKKSDRCYIYKKKGHYAKDCQNKKKRDNLVGYLAQIEDIEDADIKSIFSLDDGPTDETILAMGVEFEEDSSGDSDQDSEEDDIRDQFVRFDLCPIEICKAGPQDDIPTYPLQPSPNAKIYIFPNKYDKPIPVIAYFDTGAASSIIKPNILPSSHWEACSVAFRAESGHIFYISLKSKPIYIQLFPDNIAKTLCAESHSEFLTKCSSPLWQNPEFFITLPLKKNEDINPTKVSHMGMNPDHYTLAFKKAEQVRGKLRLVINYQPLNHFLTDDKFPLPKREVLFQKLPQAQIF</sequence>
<dbReference type="GO" id="GO:0008270">
    <property type="term" value="F:zinc ion binding"/>
    <property type="evidence" value="ECO:0007669"/>
    <property type="project" value="InterPro"/>
</dbReference>
<dbReference type="AlphaFoldDB" id="A0AAW1JQS3"/>
<dbReference type="Gene3D" id="4.10.60.10">
    <property type="entry name" value="Zinc finger, CCHC-type"/>
    <property type="match status" value="1"/>
</dbReference>
<dbReference type="GO" id="GO:0003676">
    <property type="term" value="F:nucleic acid binding"/>
    <property type="evidence" value="ECO:0007669"/>
    <property type="project" value="InterPro"/>
</dbReference>
<evidence type="ECO:0000313" key="3">
    <source>
        <dbReference type="Proteomes" id="UP001443914"/>
    </source>
</evidence>
<evidence type="ECO:0000313" key="2">
    <source>
        <dbReference type="EMBL" id="KAK9705313.1"/>
    </source>
</evidence>
<dbReference type="InterPro" id="IPR053098">
    <property type="entry name" value="Petuviruses_polyprotein"/>
</dbReference>
<dbReference type="SUPFAM" id="SSF57756">
    <property type="entry name" value="Retrovirus zinc finger-like domains"/>
    <property type="match status" value="1"/>
</dbReference>
<dbReference type="EMBL" id="JBDFQZ010000007">
    <property type="protein sequence ID" value="KAK9705313.1"/>
    <property type="molecule type" value="Genomic_DNA"/>
</dbReference>
<dbReference type="Pfam" id="PF01107">
    <property type="entry name" value="MP"/>
    <property type="match status" value="1"/>
</dbReference>
<reference evidence="2" key="1">
    <citation type="submission" date="2024-03" db="EMBL/GenBank/DDBJ databases">
        <title>WGS assembly of Saponaria officinalis var. Norfolk2.</title>
        <authorList>
            <person name="Jenkins J."/>
            <person name="Shu S."/>
            <person name="Grimwood J."/>
            <person name="Barry K."/>
            <person name="Goodstein D."/>
            <person name="Schmutz J."/>
            <person name="Leebens-Mack J."/>
            <person name="Osbourn A."/>
        </authorList>
    </citation>
    <scope>NUCLEOTIDE SEQUENCE [LARGE SCALE GENOMIC DNA]</scope>
    <source>
        <strain evidence="2">JIC</strain>
    </source>
</reference>
<dbReference type="InterPro" id="IPR036875">
    <property type="entry name" value="Znf_CCHC_sf"/>
</dbReference>
<dbReference type="InterPro" id="IPR028919">
    <property type="entry name" value="Viral_movement"/>
</dbReference>
<organism evidence="2 3">
    <name type="scientific">Saponaria officinalis</name>
    <name type="common">Common soapwort</name>
    <name type="synonym">Lychnis saponaria</name>
    <dbReference type="NCBI Taxonomy" id="3572"/>
    <lineage>
        <taxon>Eukaryota</taxon>
        <taxon>Viridiplantae</taxon>
        <taxon>Streptophyta</taxon>
        <taxon>Embryophyta</taxon>
        <taxon>Tracheophyta</taxon>
        <taxon>Spermatophyta</taxon>
        <taxon>Magnoliopsida</taxon>
        <taxon>eudicotyledons</taxon>
        <taxon>Gunneridae</taxon>
        <taxon>Pentapetalae</taxon>
        <taxon>Caryophyllales</taxon>
        <taxon>Caryophyllaceae</taxon>
        <taxon>Caryophylleae</taxon>
        <taxon>Saponaria</taxon>
    </lineage>
</organism>
<comment type="caution">
    <text evidence="2">The sequence shown here is derived from an EMBL/GenBank/DDBJ whole genome shotgun (WGS) entry which is preliminary data.</text>
</comment>
<proteinExistence type="predicted"/>
<feature type="region of interest" description="Disordered" evidence="1">
    <location>
        <begin position="143"/>
        <end position="165"/>
    </location>
</feature>
<dbReference type="PANTHER" id="PTHR48435:SF1">
    <property type="entry name" value="POLYPROTEIN"/>
    <property type="match status" value="1"/>
</dbReference>